<dbReference type="OrthoDB" id="9800988at2"/>
<gene>
    <name evidence="2" type="ORF">B7R25_05735</name>
</gene>
<reference evidence="2 3" key="1">
    <citation type="submission" date="2017-04" db="EMBL/GenBank/DDBJ databases">
        <title>Comparative genome analysis of Subtercola boreus.</title>
        <authorList>
            <person name="Cho Y.-J."/>
            <person name="Cho A."/>
            <person name="Kim O.-S."/>
            <person name="Lee J.-I."/>
        </authorList>
    </citation>
    <scope>NUCLEOTIDE SEQUENCE [LARGE SCALE GENOMIC DNA]</scope>
    <source>
        <strain evidence="2 3">P28004</strain>
    </source>
</reference>
<dbReference type="Pfam" id="PF00561">
    <property type="entry name" value="Abhydrolase_1"/>
    <property type="match status" value="1"/>
</dbReference>
<organism evidence="2 3">
    <name type="scientific">Subtercola boreus</name>
    <dbReference type="NCBI Taxonomy" id="120213"/>
    <lineage>
        <taxon>Bacteria</taxon>
        <taxon>Bacillati</taxon>
        <taxon>Actinomycetota</taxon>
        <taxon>Actinomycetes</taxon>
        <taxon>Micrococcales</taxon>
        <taxon>Microbacteriaceae</taxon>
        <taxon>Subtercola</taxon>
    </lineage>
</organism>
<dbReference type="AlphaFoldDB" id="A0A3E0WDK4"/>
<dbReference type="Proteomes" id="UP000257080">
    <property type="component" value="Unassembled WGS sequence"/>
</dbReference>
<dbReference type="RefSeq" id="WP_116418011.1">
    <property type="nucleotide sequence ID" value="NZ_NBXC01000013.1"/>
</dbReference>
<dbReference type="Gene3D" id="3.40.50.1820">
    <property type="entry name" value="alpha/beta hydrolase"/>
    <property type="match status" value="1"/>
</dbReference>
<sequence>MVRRSTLTPLRENLPPTMLDLPDGRRLAYHEYGDPAGTVILNCHGGLVSGIDVEYSDEPARTLGLRIISPNRPGVGGTSRLPGHQMLDWARTDVTALLASLGVERFSVLGWSEGGQFALAVAHEFATRVDRVAIVAGALPLAERAGAGAGGPGADPVGAGVGDRLRELNATDRRLIGLARRAPELARIYFRGTRVLARLSPPLLAWVAAGQLGETDSALLLKYSNWFARTVGESVVDTRGSVDEYVAFGAPWGFAPEDVRTPVVLFQGDTDRVIPAHWSRTLAERLPNATLHEYPGEGHFIALTRRAEVLTHLAPSPPA</sequence>
<dbReference type="PANTHER" id="PTHR43433">
    <property type="entry name" value="HYDROLASE, ALPHA/BETA FOLD FAMILY PROTEIN"/>
    <property type="match status" value="1"/>
</dbReference>
<evidence type="ECO:0000313" key="3">
    <source>
        <dbReference type="Proteomes" id="UP000257080"/>
    </source>
</evidence>
<dbReference type="InterPro" id="IPR050471">
    <property type="entry name" value="AB_hydrolase"/>
</dbReference>
<dbReference type="InterPro" id="IPR000073">
    <property type="entry name" value="AB_hydrolase_1"/>
</dbReference>
<protein>
    <recommendedName>
        <fullName evidence="1">AB hydrolase-1 domain-containing protein</fullName>
    </recommendedName>
</protein>
<name>A0A3E0WDK4_9MICO</name>
<feature type="domain" description="AB hydrolase-1" evidence="1">
    <location>
        <begin position="39"/>
        <end position="303"/>
    </location>
</feature>
<dbReference type="PANTHER" id="PTHR43433:SF5">
    <property type="entry name" value="AB HYDROLASE-1 DOMAIN-CONTAINING PROTEIN"/>
    <property type="match status" value="1"/>
</dbReference>
<accession>A0A3E0WDK4</accession>
<evidence type="ECO:0000313" key="2">
    <source>
        <dbReference type="EMBL" id="RFA27830.1"/>
    </source>
</evidence>
<comment type="caution">
    <text evidence="2">The sequence shown here is derived from an EMBL/GenBank/DDBJ whole genome shotgun (WGS) entry which is preliminary data.</text>
</comment>
<proteinExistence type="predicted"/>
<evidence type="ECO:0000259" key="1">
    <source>
        <dbReference type="Pfam" id="PF00561"/>
    </source>
</evidence>
<dbReference type="SUPFAM" id="SSF53474">
    <property type="entry name" value="alpha/beta-Hydrolases"/>
    <property type="match status" value="1"/>
</dbReference>
<dbReference type="InterPro" id="IPR029058">
    <property type="entry name" value="AB_hydrolase_fold"/>
</dbReference>
<dbReference type="EMBL" id="NBXE01000018">
    <property type="protein sequence ID" value="RFA27830.1"/>
    <property type="molecule type" value="Genomic_DNA"/>
</dbReference>
<dbReference type="GO" id="GO:0003824">
    <property type="term" value="F:catalytic activity"/>
    <property type="evidence" value="ECO:0007669"/>
    <property type="project" value="UniProtKB-ARBA"/>
</dbReference>